<evidence type="ECO:0000313" key="1">
    <source>
        <dbReference type="EMBL" id="GAA2334993.1"/>
    </source>
</evidence>
<gene>
    <name evidence="1" type="ORF">GCM10010246_18700</name>
</gene>
<reference evidence="2" key="1">
    <citation type="journal article" date="2019" name="Int. J. Syst. Evol. Microbiol.">
        <title>The Global Catalogue of Microorganisms (GCM) 10K type strain sequencing project: providing services to taxonomists for standard genome sequencing and annotation.</title>
        <authorList>
            <consortium name="The Broad Institute Genomics Platform"/>
            <consortium name="The Broad Institute Genome Sequencing Center for Infectious Disease"/>
            <person name="Wu L."/>
            <person name="Ma J."/>
        </authorList>
    </citation>
    <scope>NUCLEOTIDE SEQUENCE [LARGE SCALE GENOMIC DNA]</scope>
    <source>
        <strain evidence="2">JCM 4316</strain>
    </source>
</reference>
<organism evidence="1 2">
    <name type="scientific">Streptomyces cuspidosporus</name>
    <dbReference type="NCBI Taxonomy" id="66882"/>
    <lineage>
        <taxon>Bacteria</taxon>
        <taxon>Bacillati</taxon>
        <taxon>Actinomycetota</taxon>
        <taxon>Actinomycetes</taxon>
        <taxon>Kitasatosporales</taxon>
        <taxon>Streptomycetaceae</taxon>
        <taxon>Streptomyces</taxon>
    </lineage>
</organism>
<evidence type="ECO:0000313" key="2">
    <source>
        <dbReference type="Proteomes" id="UP001500253"/>
    </source>
</evidence>
<accession>A0ABP5SMW8</accession>
<protein>
    <submittedName>
        <fullName evidence="1">DUF3515 family protein</fullName>
    </submittedName>
</protein>
<name>A0ABP5SMW8_9ACTN</name>
<dbReference type="Proteomes" id="UP001500253">
    <property type="component" value="Unassembled WGS sequence"/>
</dbReference>
<sequence>MGVAAAGLVVAGVYVARVVTSPAYGVAAAPRGDAPECARIEKGYPDDLAGRERAPGGAAGVAVWGDRAVVSRCGAVPPVPTPDPCVNVNGVDWVVRETASGDGRKVVITYGRDPAVEVFVSDRVAELDAVLVDLSKAVKPIRQDRKCLSLSDVPRGSARPSHEH</sequence>
<proteinExistence type="predicted"/>
<dbReference type="InterPro" id="IPR021903">
    <property type="entry name" value="DUF3515"/>
</dbReference>
<comment type="caution">
    <text evidence="1">The sequence shown here is derived from an EMBL/GenBank/DDBJ whole genome shotgun (WGS) entry which is preliminary data.</text>
</comment>
<dbReference type="Pfam" id="PF12028">
    <property type="entry name" value="DUF3515"/>
    <property type="match status" value="1"/>
</dbReference>
<keyword evidence="2" id="KW-1185">Reference proteome</keyword>
<dbReference type="EMBL" id="BAAASD010000005">
    <property type="protein sequence ID" value="GAA2334993.1"/>
    <property type="molecule type" value="Genomic_DNA"/>
</dbReference>